<feature type="transmembrane region" description="Helical" evidence="1">
    <location>
        <begin position="311"/>
        <end position="332"/>
    </location>
</feature>
<dbReference type="EMBL" id="CP010835">
    <property type="protein sequence ID" value="AMM53479.1"/>
    <property type="molecule type" value="Genomic_DNA"/>
</dbReference>
<gene>
    <name evidence="2" type="ORF">TQ32_02480</name>
</gene>
<evidence type="ECO:0000313" key="3">
    <source>
        <dbReference type="Proteomes" id="UP000070587"/>
    </source>
</evidence>
<feature type="transmembrane region" description="Helical" evidence="1">
    <location>
        <begin position="338"/>
        <end position="359"/>
    </location>
</feature>
<protein>
    <submittedName>
        <fullName evidence="2">Transporter</fullName>
    </submittedName>
</protein>
<keyword evidence="1" id="KW-1133">Transmembrane helix</keyword>
<feature type="transmembrane region" description="Helical" evidence="1">
    <location>
        <begin position="88"/>
        <end position="108"/>
    </location>
</feature>
<feature type="transmembrane region" description="Helical" evidence="1">
    <location>
        <begin position="163"/>
        <end position="190"/>
    </location>
</feature>
<keyword evidence="1" id="KW-0472">Membrane</keyword>
<feature type="transmembrane region" description="Helical" evidence="1">
    <location>
        <begin position="202"/>
        <end position="223"/>
    </location>
</feature>
<dbReference type="RefSeq" id="WP_068320680.1">
    <property type="nucleotide sequence ID" value="NZ_CP010835.1"/>
</dbReference>
<reference evidence="2 3" key="2">
    <citation type="journal article" date="2016" name="Int. J. Syst. Evol. Microbiol.">
        <title>Pyrococcus kukulkanii sp. nov., a hyperthermophilic, piezophilic archaeon isolated from a deep-sea hydrothermal vent.</title>
        <authorList>
            <person name="Callac N."/>
            <person name="Oger P."/>
            <person name="Lesongeur F."/>
            <person name="Rattray J.E."/>
            <person name="Vannier P."/>
            <person name="Michoud G."/>
            <person name="Beauverger M."/>
            <person name="Gayet N."/>
            <person name="Rouxel O."/>
            <person name="Jebbar M."/>
            <person name="Godfroy A."/>
        </authorList>
    </citation>
    <scope>NUCLEOTIDE SEQUENCE [LARGE SCALE GENOMIC DNA]</scope>
    <source>
        <strain evidence="2 3">NCB100</strain>
    </source>
</reference>
<feature type="transmembrane region" description="Helical" evidence="1">
    <location>
        <begin position="7"/>
        <end position="25"/>
    </location>
</feature>
<dbReference type="AlphaFoldDB" id="A0A127B9N8"/>
<dbReference type="OrthoDB" id="85712at2157"/>
<keyword evidence="1" id="KW-0812">Transmembrane</keyword>
<dbReference type="STRING" id="1609559.TQ32_02480"/>
<dbReference type="PATRIC" id="fig|1609559.3.peg.505"/>
<accession>A0A127B9N8</accession>
<dbReference type="Proteomes" id="UP000070587">
    <property type="component" value="Chromosome"/>
</dbReference>
<dbReference type="GeneID" id="28490664"/>
<name>A0A127B9N8_9EURY</name>
<organism evidence="2 3">
    <name type="scientific">Pyrococcus kukulkanii</name>
    <dbReference type="NCBI Taxonomy" id="1609559"/>
    <lineage>
        <taxon>Archaea</taxon>
        <taxon>Methanobacteriati</taxon>
        <taxon>Methanobacteriota</taxon>
        <taxon>Thermococci</taxon>
        <taxon>Thermococcales</taxon>
        <taxon>Thermococcaceae</taxon>
        <taxon>Pyrococcus</taxon>
    </lineage>
</organism>
<evidence type="ECO:0000256" key="1">
    <source>
        <dbReference type="SAM" id="Phobius"/>
    </source>
</evidence>
<reference evidence="3" key="1">
    <citation type="submission" date="2015-02" db="EMBL/GenBank/DDBJ databases">
        <title>Pyrococcus kukulkanii sp. nov., a novel hyperthermophilic archaeon isolated from a deep-sea hydrothermal vent at the Guaymas Basin.</title>
        <authorList>
            <person name="Oger P.M."/>
            <person name="Callac N."/>
            <person name="Jebbar M."/>
            <person name="Godfroy A."/>
        </authorList>
    </citation>
    <scope>NUCLEOTIDE SEQUENCE [LARGE SCALE GENOMIC DNA]</scope>
    <source>
        <strain evidence="3">NCB100</strain>
    </source>
</reference>
<proteinExistence type="predicted"/>
<dbReference type="KEGG" id="pyc:TQ32_02480"/>
<feature type="transmembrane region" description="Helical" evidence="1">
    <location>
        <begin position="250"/>
        <end position="268"/>
    </location>
</feature>
<evidence type="ECO:0000313" key="2">
    <source>
        <dbReference type="EMBL" id="AMM53479.1"/>
    </source>
</evidence>
<sequence length="507" mass="58675">MKRIRADLIWLLFLAFVVNFMIIYGRKMPVGGNGGDTIIHMGMIRGIYLGRNPFLDQHYNVYPNWYPFLYHSLIAILSKLTGVSIWNLMIWTPLVFAMLMVASWYLLGQELNKDYGGSLLGALSFLIMKSQLFPNPKALIPIFLPLFYLEILEYQKNERNRHLVYAGILLGLMLWSHYGVALPILVGVSLYSLLRSFRGEKAWLYVPLVAGIAFFPFVVNIAFNIEPGSSLMVEGGWLGDLSLSSTIKRVLPPVWGMVLMSLAFVVEYKNNEDTFWHFIFFVVGIMLIVNILPSIMFLTTGMKIFSSRFSIPLHYTYLLLYFYGIASIIDLITPRKLVVYGVSAILLAYGSLSFVHYNFHNSTTLYASSTYTYKDFEDLAGNYTKGLVKVSEWINENTQKDDYLIGHPYTLEWIAGFTGRPVVAVSYGHGNPFLNMKQRRQDIREFFTDPEKRLEIIEKYGIKYVILDPYAEENYNVTVQDFREDFEIVFQWWKFYILEIKEYQDSN</sequence>
<feature type="transmembrane region" description="Helical" evidence="1">
    <location>
        <begin position="274"/>
        <end position="299"/>
    </location>
</feature>